<keyword evidence="5" id="KW-0804">Transcription</keyword>
<dbReference type="PANTHER" id="PTHR36206">
    <property type="entry name" value="ASPERCRYPTIN BIOSYNTHESIS CLUSTER-SPECIFIC TRANSCRIPTION REGULATOR ATNN-RELATED"/>
    <property type="match status" value="1"/>
</dbReference>
<evidence type="ECO:0000313" key="9">
    <source>
        <dbReference type="Proteomes" id="UP000800092"/>
    </source>
</evidence>
<protein>
    <recommendedName>
        <fullName evidence="7">Zn(2)-C6 fungal-type domain-containing protein</fullName>
    </recommendedName>
</protein>
<dbReference type="OrthoDB" id="3598904at2759"/>
<dbReference type="GO" id="GO:0008270">
    <property type="term" value="F:zinc ion binding"/>
    <property type="evidence" value="ECO:0007669"/>
    <property type="project" value="InterPro"/>
</dbReference>
<accession>A0A6A6GWU2</accession>
<dbReference type="InterPro" id="IPR036864">
    <property type="entry name" value="Zn2-C6_fun-type_DNA-bd_sf"/>
</dbReference>
<dbReference type="EMBL" id="ML991844">
    <property type="protein sequence ID" value="KAF2230254.1"/>
    <property type="molecule type" value="Genomic_DNA"/>
</dbReference>
<name>A0A6A6GWU2_VIRVR</name>
<dbReference type="SUPFAM" id="SSF57701">
    <property type="entry name" value="Zn2/Cys6 DNA-binding domain"/>
    <property type="match status" value="1"/>
</dbReference>
<dbReference type="InterPro" id="IPR052360">
    <property type="entry name" value="Transcr_Regulatory_Proteins"/>
</dbReference>
<evidence type="ECO:0000256" key="3">
    <source>
        <dbReference type="ARBA" id="ARBA00023015"/>
    </source>
</evidence>
<dbReference type="InterPro" id="IPR001138">
    <property type="entry name" value="Zn2Cys6_DnaBD"/>
</dbReference>
<evidence type="ECO:0000256" key="1">
    <source>
        <dbReference type="ARBA" id="ARBA00022723"/>
    </source>
</evidence>
<keyword evidence="4" id="KW-0238">DNA-binding</keyword>
<evidence type="ECO:0000313" key="8">
    <source>
        <dbReference type="EMBL" id="KAF2230254.1"/>
    </source>
</evidence>
<keyword evidence="1" id="KW-0479">Metal-binding</keyword>
<keyword evidence="2" id="KW-0862">Zinc</keyword>
<dbReference type="Gene3D" id="4.10.240.10">
    <property type="entry name" value="Zn(2)-C6 fungal-type DNA-binding domain"/>
    <property type="match status" value="1"/>
</dbReference>
<dbReference type="Pfam" id="PF00172">
    <property type="entry name" value="Zn_clus"/>
    <property type="match status" value="1"/>
</dbReference>
<organism evidence="8 9">
    <name type="scientific">Viridothelium virens</name>
    <name type="common">Speckled blister lichen</name>
    <name type="synonym">Trypethelium virens</name>
    <dbReference type="NCBI Taxonomy" id="1048519"/>
    <lineage>
        <taxon>Eukaryota</taxon>
        <taxon>Fungi</taxon>
        <taxon>Dikarya</taxon>
        <taxon>Ascomycota</taxon>
        <taxon>Pezizomycotina</taxon>
        <taxon>Dothideomycetes</taxon>
        <taxon>Dothideomycetes incertae sedis</taxon>
        <taxon>Trypetheliales</taxon>
        <taxon>Trypetheliaceae</taxon>
        <taxon>Viridothelium</taxon>
    </lineage>
</organism>
<gene>
    <name evidence="8" type="ORF">EV356DRAFT_536510</name>
</gene>
<reference evidence="8" key="1">
    <citation type="journal article" date="2020" name="Stud. Mycol.">
        <title>101 Dothideomycetes genomes: a test case for predicting lifestyles and emergence of pathogens.</title>
        <authorList>
            <person name="Haridas S."/>
            <person name="Albert R."/>
            <person name="Binder M."/>
            <person name="Bloem J."/>
            <person name="Labutti K."/>
            <person name="Salamov A."/>
            <person name="Andreopoulos B."/>
            <person name="Baker S."/>
            <person name="Barry K."/>
            <person name="Bills G."/>
            <person name="Bluhm B."/>
            <person name="Cannon C."/>
            <person name="Castanera R."/>
            <person name="Culley D."/>
            <person name="Daum C."/>
            <person name="Ezra D."/>
            <person name="Gonzalez J."/>
            <person name="Henrissat B."/>
            <person name="Kuo A."/>
            <person name="Liang C."/>
            <person name="Lipzen A."/>
            <person name="Lutzoni F."/>
            <person name="Magnuson J."/>
            <person name="Mondo S."/>
            <person name="Nolan M."/>
            <person name="Ohm R."/>
            <person name="Pangilinan J."/>
            <person name="Park H.-J."/>
            <person name="Ramirez L."/>
            <person name="Alfaro M."/>
            <person name="Sun H."/>
            <person name="Tritt A."/>
            <person name="Yoshinaga Y."/>
            <person name="Zwiers L.-H."/>
            <person name="Turgeon B."/>
            <person name="Goodwin S."/>
            <person name="Spatafora J."/>
            <person name="Crous P."/>
            <person name="Grigoriev I."/>
        </authorList>
    </citation>
    <scope>NUCLEOTIDE SEQUENCE</scope>
    <source>
        <strain evidence="8">Tuck. ex Michener</strain>
    </source>
</reference>
<dbReference type="PANTHER" id="PTHR36206:SF12">
    <property type="entry name" value="ASPERCRYPTIN BIOSYNTHESIS CLUSTER-SPECIFIC TRANSCRIPTION REGULATOR ATNN-RELATED"/>
    <property type="match status" value="1"/>
</dbReference>
<evidence type="ECO:0000256" key="6">
    <source>
        <dbReference type="ARBA" id="ARBA00023242"/>
    </source>
</evidence>
<evidence type="ECO:0000259" key="7">
    <source>
        <dbReference type="PROSITE" id="PS50048"/>
    </source>
</evidence>
<evidence type="ECO:0000256" key="2">
    <source>
        <dbReference type="ARBA" id="ARBA00022833"/>
    </source>
</evidence>
<dbReference type="Proteomes" id="UP000800092">
    <property type="component" value="Unassembled WGS sequence"/>
</dbReference>
<proteinExistence type="predicted"/>
<feature type="domain" description="Zn(2)-C6 fungal-type" evidence="7">
    <location>
        <begin position="22"/>
        <end position="50"/>
    </location>
</feature>
<dbReference type="SMART" id="SM00066">
    <property type="entry name" value="GAL4"/>
    <property type="match status" value="1"/>
</dbReference>
<dbReference type="AlphaFoldDB" id="A0A6A6GWU2"/>
<dbReference type="CDD" id="cd00067">
    <property type="entry name" value="GAL4"/>
    <property type="match status" value="1"/>
</dbReference>
<keyword evidence="6" id="KW-0539">Nucleus</keyword>
<dbReference type="GO" id="GO:0003677">
    <property type="term" value="F:DNA binding"/>
    <property type="evidence" value="ECO:0007669"/>
    <property type="project" value="UniProtKB-KW"/>
</dbReference>
<evidence type="ECO:0000256" key="5">
    <source>
        <dbReference type="ARBA" id="ARBA00023163"/>
    </source>
</evidence>
<sequence length="560" mass="62543">MAPSTNEGAAPKRAWHSKVRTGCLTCKTRKVRCDEGKPYCNRCTSTGRQCGGYASRFVDANAPKASRARADPFSAVNAVPHQNPRLLLPRLNDKELRSFRFFLEKTAPAFAGVFHIDFWLQEIPRACHANAAIWHAAVSLGAVDESYNIRQGILPSYITRDEQVQFALQQFGSSIKYLIDPSYHLMERQDKRTALAASVLFTCICSVQGLQNQALIHLRGGLKLLQEIKVEEQRSTSPCSRSSPDASPLSLIAMQSVLNNLNIQAESILGGRLDADSPSLVDVDHYSCWRLYQAPSFSAEASPSSLGNIVEACRAVESLFNSMVVFFQRPDIYRATLALDFETVSKQQLPFMRVLQNLTSALSMFEACSRGILDEATRKAITVLKMFHIVCRFILIPKSIEADRLDRFDAVLKHVVDLATQVLDGSSNNWTTPRQQGTFSSISVPVPSMSLLLLVAAISARTTHTRERAIELMKAYPRREGLWDSFMAAELARTVLQAKGLPTTVKEEEAMMDGQSKTKGLWTDYMISVAFHGERRAEITMKTFQQWMNGEIGKQTSMEW</sequence>
<keyword evidence="3" id="KW-0805">Transcription regulation</keyword>
<evidence type="ECO:0000256" key="4">
    <source>
        <dbReference type="ARBA" id="ARBA00023125"/>
    </source>
</evidence>
<dbReference type="PROSITE" id="PS50048">
    <property type="entry name" value="ZN2_CY6_FUNGAL_2"/>
    <property type="match status" value="1"/>
</dbReference>
<dbReference type="GO" id="GO:0000981">
    <property type="term" value="F:DNA-binding transcription factor activity, RNA polymerase II-specific"/>
    <property type="evidence" value="ECO:0007669"/>
    <property type="project" value="InterPro"/>
</dbReference>
<dbReference type="PROSITE" id="PS00463">
    <property type="entry name" value="ZN2_CY6_FUNGAL_1"/>
    <property type="match status" value="1"/>
</dbReference>
<keyword evidence="9" id="KW-1185">Reference proteome</keyword>